<feature type="transmembrane region" description="Helical" evidence="1">
    <location>
        <begin position="20"/>
        <end position="40"/>
    </location>
</feature>
<protein>
    <submittedName>
        <fullName evidence="2">Uncharacterized protein</fullName>
    </submittedName>
</protein>
<dbReference type="AlphaFoldDB" id="A0A0P8E3L4"/>
<name>A0A0P8E3L4_9EURY</name>
<dbReference type="EMBL" id="LKCM01000021">
    <property type="protein sequence ID" value="KPQ45119.1"/>
    <property type="molecule type" value="Genomic_DNA"/>
</dbReference>
<evidence type="ECO:0000256" key="1">
    <source>
        <dbReference type="SAM" id="Phobius"/>
    </source>
</evidence>
<reference evidence="2 3" key="1">
    <citation type="submission" date="2015-09" db="EMBL/GenBank/DDBJ databases">
        <title>A metagenomics-based metabolic model of nitrate-dependent anaerobic oxidation of methane by Methanoperedens-like archaea.</title>
        <authorList>
            <person name="Arshad A."/>
            <person name="Speth D.R."/>
            <person name="De Graaf R.M."/>
            <person name="Op Den Camp H.J."/>
            <person name="Jetten M.S."/>
            <person name="Welte C.U."/>
        </authorList>
    </citation>
    <scope>NUCLEOTIDE SEQUENCE [LARGE SCALE GENOMIC DNA]</scope>
</reference>
<keyword evidence="1" id="KW-0812">Transmembrane</keyword>
<dbReference type="Proteomes" id="UP000050360">
    <property type="component" value="Unassembled WGS sequence"/>
</dbReference>
<evidence type="ECO:0000313" key="3">
    <source>
        <dbReference type="Proteomes" id="UP000050360"/>
    </source>
</evidence>
<proteinExistence type="predicted"/>
<keyword evidence="1" id="KW-0472">Membrane</keyword>
<keyword evidence="1" id="KW-1133">Transmembrane helix</keyword>
<accession>A0A0P8E3L4</accession>
<sequence>MVFIENSYTPLLLYPFGDNMKWLIALFMVAALLSVPVVSAKNTTEYTVRPSSGEIPPVSIQTYDSLTQGQTKTYYTNVGSSVNWLEVDLNCGDKTDSLSLTIYTPGSSRIGTYYDSSDGIIDGRIHIDIVPGQGYVEAGQWKYEAYGVSVVGTEDYNFNVAQH</sequence>
<evidence type="ECO:0000313" key="2">
    <source>
        <dbReference type="EMBL" id="KPQ45119.1"/>
    </source>
</evidence>
<gene>
    <name evidence="2" type="ORF">MPEBLZ_00293</name>
</gene>
<organism evidence="2 3">
    <name type="scientific">Candidatus Methanoperedens nitratireducens</name>
    <dbReference type="NCBI Taxonomy" id="1392998"/>
    <lineage>
        <taxon>Archaea</taxon>
        <taxon>Methanobacteriati</taxon>
        <taxon>Methanobacteriota</taxon>
        <taxon>Stenosarchaea group</taxon>
        <taxon>Methanomicrobia</taxon>
        <taxon>Methanosarcinales</taxon>
        <taxon>ANME-2 cluster</taxon>
        <taxon>Candidatus Methanoperedentaceae</taxon>
        <taxon>Candidatus Methanoperedens</taxon>
    </lineage>
</organism>
<comment type="caution">
    <text evidence="2">The sequence shown here is derived from an EMBL/GenBank/DDBJ whole genome shotgun (WGS) entry which is preliminary data.</text>
</comment>